<organism evidence="7 8">
    <name type="scientific">Streptomyces actuosus</name>
    <dbReference type="NCBI Taxonomy" id="1885"/>
    <lineage>
        <taxon>Bacteria</taxon>
        <taxon>Bacillati</taxon>
        <taxon>Actinomycetota</taxon>
        <taxon>Actinomycetes</taxon>
        <taxon>Kitasatosporales</taxon>
        <taxon>Streptomycetaceae</taxon>
        <taxon>Streptomyces</taxon>
    </lineage>
</organism>
<evidence type="ECO:0000256" key="5">
    <source>
        <dbReference type="ARBA" id="ARBA00023002"/>
    </source>
</evidence>
<dbReference type="SMART" id="SM00829">
    <property type="entry name" value="PKS_ER"/>
    <property type="match status" value="1"/>
</dbReference>
<name>A0ABS2VZ09_STRAS</name>
<sequence length="351" mass="36919">MNTMRAARFDPATRRLTVQDVPTPSPAPGQALVKVAACGICHSDLSLLNGVFRTELPRITPGHEGAGTVVRLGGPTPGWEVGDRVVLHAGRACGTCAACISGAALDDCERIEIMAFDFDGAWAEYVLVPVASMVRVPDTIPLERAAVLADAVSTPYAAVVDTAAVRPAETVGVWGLGGIGTHAVQTARMVGAAPVIALDPLPEARQRALELGADHAVDPTAVDALDQIARLTGGRGLDVAIDAVGRGVSITQAGRALGHRGRLVMVGMSQDRIELGPITPFARGKRTAIGHLGYRKEHIEQLVDLVSLGRMDISRSVSAQLPLENITEGVRRLEQHEGNPIRIVIRPDSTA</sequence>
<dbReference type="InterPro" id="IPR020843">
    <property type="entry name" value="ER"/>
</dbReference>
<proteinExistence type="inferred from homology"/>
<evidence type="ECO:0000256" key="1">
    <source>
        <dbReference type="ARBA" id="ARBA00001947"/>
    </source>
</evidence>
<evidence type="ECO:0000313" key="7">
    <source>
        <dbReference type="EMBL" id="MBN0048388.1"/>
    </source>
</evidence>
<feature type="domain" description="Enoyl reductase (ER)" evidence="6">
    <location>
        <begin position="12"/>
        <end position="345"/>
    </location>
</feature>
<comment type="caution">
    <text evidence="7">The sequence shown here is derived from an EMBL/GenBank/DDBJ whole genome shotgun (WGS) entry which is preliminary data.</text>
</comment>
<dbReference type="Gene3D" id="3.90.180.10">
    <property type="entry name" value="Medium-chain alcohol dehydrogenases, catalytic domain"/>
    <property type="match status" value="1"/>
</dbReference>
<comment type="cofactor">
    <cofactor evidence="1">
        <name>Zn(2+)</name>
        <dbReference type="ChEBI" id="CHEBI:29105"/>
    </cofactor>
</comment>
<keyword evidence="4" id="KW-0862">Zinc</keyword>
<dbReference type="InterPro" id="IPR013154">
    <property type="entry name" value="ADH-like_N"/>
</dbReference>
<dbReference type="RefSeq" id="WP_205386514.1">
    <property type="nucleotide sequence ID" value="NZ_JAFFZS010000038.1"/>
</dbReference>
<keyword evidence="5" id="KW-0560">Oxidoreductase</keyword>
<evidence type="ECO:0000256" key="3">
    <source>
        <dbReference type="ARBA" id="ARBA00022723"/>
    </source>
</evidence>
<dbReference type="InterPro" id="IPR036291">
    <property type="entry name" value="NAD(P)-bd_dom_sf"/>
</dbReference>
<dbReference type="CDD" id="cd08254">
    <property type="entry name" value="hydroxyacyl_CoA_DH"/>
    <property type="match status" value="1"/>
</dbReference>
<keyword evidence="3" id="KW-0479">Metal-binding</keyword>
<dbReference type="PANTHER" id="PTHR43350">
    <property type="entry name" value="NAD-DEPENDENT ALCOHOL DEHYDROGENASE"/>
    <property type="match status" value="1"/>
</dbReference>
<dbReference type="Proteomes" id="UP000788262">
    <property type="component" value="Unassembled WGS sequence"/>
</dbReference>
<gene>
    <name evidence="7" type="ORF">JS756_30655</name>
</gene>
<dbReference type="InterPro" id="IPR013149">
    <property type="entry name" value="ADH-like_C"/>
</dbReference>
<keyword evidence="8" id="KW-1185">Reference proteome</keyword>
<protein>
    <submittedName>
        <fullName evidence="7">Zinc-binding dehydrogenase</fullName>
    </submittedName>
</protein>
<reference evidence="7 8" key="1">
    <citation type="submission" date="2021-02" db="EMBL/GenBank/DDBJ databases">
        <title>Whole genome sequencing of Streptomyces actuosus VRA1.</title>
        <authorList>
            <person name="Sen G."/>
            <person name="Sen A."/>
        </authorList>
    </citation>
    <scope>NUCLEOTIDE SEQUENCE [LARGE SCALE GENOMIC DNA]</scope>
    <source>
        <strain evidence="7 8">VRA1</strain>
    </source>
</reference>
<evidence type="ECO:0000259" key="6">
    <source>
        <dbReference type="SMART" id="SM00829"/>
    </source>
</evidence>
<dbReference type="PANTHER" id="PTHR43350:SF17">
    <property type="entry name" value="NAD-DEPENDENT ALCOHOL DEHYDROGENASE"/>
    <property type="match status" value="1"/>
</dbReference>
<dbReference type="Pfam" id="PF08240">
    <property type="entry name" value="ADH_N"/>
    <property type="match status" value="1"/>
</dbReference>
<evidence type="ECO:0000256" key="2">
    <source>
        <dbReference type="ARBA" id="ARBA00008072"/>
    </source>
</evidence>
<dbReference type="InterPro" id="IPR011032">
    <property type="entry name" value="GroES-like_sf"/>
</dbReference>
<evidence type="ECO:0000313" key="8">
    <source>
        <dbReference type="Proteomes" id="UP000788262"/>
    </source>
</evidence>
<dbReference type="Pfam" id="PF00107">
    <property type="entry name" value="ADH_zinc_N"/>
    <property type="match status" value="1"/>
</dbReference>
<dbReference type="SUPFAM" id="SSF51735">
    <property type="entry name" value="NAD(P)-binding Rossmann-fold domains"/>
    <property type="match status" value="1"/>
</dbReference>
<comment type="similarity">
    <text evidence="2">Belongs to the zinc-containing alcohol dehydrogenase family.</text>
</comment>
<dbReference type="EMBL" id="JAFFZS010000038">
    <property type="protein sequence ID" value="MBN0048388.1"/>
    <property type="molecule type" value="Genomic_DNA"/>
</dbReference>
<evidence type="ECO:0000256" key="4">
    <source>
        <dbReference type="ARBA" id="ARBA00022833"/>
    </source>
</evidence>
<dbReference type="SUPFAM" id="SSF50129">
    <property type="entry name" value="GroES-like"/>
    <property type="match status" value="1"/>
</dbReference>
<accession>A0ABS2VZ09</accession>